<organism evidence="1 2">
    <name type="scientific">Actinoallomurus vinaceus</name>
    <dbReference type="NCBI Taxonomy" id="1080074"/>
    <lineage>
        <taxon>Bacteria</taxon>
        <taxon>Bacillati</taxon>
        <taxon>Actinomycetota</taxon>
        <taxon>Actinomycetes</taxon>
        <taxon>Streptosporangiales</taxon>
        <taxon>Thermomonosporaceae</taxon>
        <taxon>Actinoallomurus</taxon>
    </lineage>
</organism>
<evidence type="ECO:0000313" key="2">
    <source>
        <dbReference type="Proteomes" id="UP001501442"/>
    </source>
</evidence>
<dbReference type="RefSeq" id="WP_345432082.1">
    <property type="nucleotide sequence ID" value="NZ_BAABHK010000004.1"/>
</dbReference>
<evidence type="ECO:0008006" key="3">
    <source>
        <dbReference type="Google" id="ProtNLM"/>
    </source>
</evidence>
<accession>A0ABP8UCI2</accession>
<gene>
    <name evidence="1" type="ORF">GCM10023196_036930</name>
</gene>
<dbReference type="EMBL" id="BAABHK010000004">
    <property type="protein sequence ID" value="GAA4626880.1"/>
    <property type="molecule type" value="Genomic_DNA"/>
</dbReference>
<sequence>MPLVTAQNHIKGLLDALSVPGPSGIEPLHAFITPPDPYTESAPAAYIWPARGTEARQSLPRNRGGVNGAWKTVKQDIEVYLVWFGSDSDPDADSAFPSIVDAVLNALRTSPDPAIVTDPDSGMTVELCGVGEDMSWQLGPVRSVADERYLRYDALVRVPFSEFIQA</sequence>
<reference evidence="2" key="1">
    <citation type="journal article" date="2019" name="Int. J. Syst. Evol. Microbiol.">
        <title>The Global Catalogue of Microorganisms (GCM) 10K type strain sequencing project: providing services to taxonomists for standard genome sequencing and annotation.</title>
        <authorList>
            <consortium name="The Broad Institute Genomics Platform"/>
            <consortium name="The Broad Institute Genome Sequencing Center for Infectious Disease"/>
            <person name="Wu L."/>
            <person name="Ma J."/>
        </authorList>
    </citation>
    <scope>NUCLEOTIDE SEQUENCE [LARGE SCALE GENOMIC DNA]</scope>
    <source>
        <strain evidence="2">JCM 17939</strain>
    </source>
</reference>
<keyword evidence="2" id="KW-1185">Reference proteome</keyword>
<protein>
    <recommendedName>
        <fullName evidence="3">Tail terminator</fullName>
    </recommendedName>
</protein>
<proteinExistence type="predicted"/>
<dbReference type="Proteomes" id="UP001501442">
    <property type="component" value="Unassembled WGS sequence"/>
</dbReference>
<name>A0ABP8UCI2_9ACTN</name>
<evidence type="ECO:0000313" key="1">
    <source>
        <dbReference type="EMBL" id="GAA4626880.1"/>
    </source>
</evidence>
<comment type="caution">
    <text evidence="1">The sequence shown here is derived from an EMBL/GenBank/DDBJ whole genome shotgun (WGS) entry which is preliminary data.</text>
</comment>